<comment type="caution">
    <text evidence="8">The sequence shown here is derived from an EMBL/GenBank/DDBJ whole genome shotgun (WGS) entry which is preliminary data.</text>
</comment>
<dbReference type="Gene3D" id="3.40.50.360">
    <property type="match status" value="1"/>
</dbReference>
<evidence type="ECO:0000313" key="8">
    <source>
        <dbReference type="EMBL" id="KKO46831.1"/>
    </source>
</evidence>
<gene>
    <name evidence="6" type="primary">azoR</name>
    <name evidence="8" type="ORF">WG68_02485</name>
</gene>
<evidence type="ECO:0000256" key="5">
    <source>
        <dbReference type="ARBA" id="ARBA00048542"/>
    </source>
</evidence>
<dbReference type="GO" id="GO:0016655">
    <property type="term" value="F:oxidoreductase activity, acting on NAD(P)H, quinone or similar compound as acceptor"/>
    <property type="evidence" value="ECO:0007669"/>
    <property type="project" value="InterPro"/>
</dbReference>
<keyword evidence="9" id="KW-1185">Reference proteome</keyword>
<evidence type="ECO:0000256" key="1">
    <source>
        <dbReference type="ARBA" id="ARBA00022630"/>
    </source>
</evidence>
<dbReference type="PANTHER" id="PTHR43741:SF2">
    <property type="entry name" value="FMN-DEPENDENT NADH:QUINONE OXIDOREDUCTASE"/>
    <property type="match status" value="1"/>
</dbReference>
<comment type="similarity">
    <text evidence="6">Belongs to the azoreductase type 1 family.</text>
</comment>
<dbReference type="GO" id="GO:0009055">
    <property type="term" value="F:electron transfer activity"/>
    <property type="evidence" value="ECO:0007669"/>
    <property type="project" value="UniProtKB-UniRule"/>
</dbReference>
<evidence type="ECO:0000256" key="6">
    <source>
        <dbReference type="HAMAP-Rule" id="MF_01216"/>
    </source>
</evidence>
<organism evidence="8 9">
    <name type="scientific">Arsukibacterium ikkense</name>
    <dbReference type="NCBI Taxonomy" id="336831"/>
    <lineage>
        <taxon>Bacteria</taxon>
        <taxon>Pseudomonadati</taxon>
        <taxon>Pseudomonadota</taxon>
        <taxon>Gammaproteobacteria</taxon>
        <taxon>Chromatiales</taxon>
        <taxon>Chromatiaceae</taxon>
        <taxon>Arsukibacterium</taxon>
    </lineage>
</organism>
<evidence type="ECO:0000313" key="9">
    <source>
        <dbReference type="Proteomes" id="UP000034228"/>
    </source>
</evidence>
<evidence type="ECO:0000259" key="7">
    <source>
        <dbReference type="Pfam" id="PF02525"/>
    </source>
</evidence>
<accession>A0A0M2V892</accession>
<feature type="binding site" evidence="6">
    <location>
        <begin position="93"/>
        <end position="96"/>
    </location>
    <ligand>
        <name>FMN</name>
        <dbReference type="ChEBI" id="CHEBI:58210"/>
    </ligand>
</feature>
<dbReference type="InterPro" id="IPR029039">
    <property type="entry name" value="Flavoprotein-like_sf"/>
</dbReference>
<keyword evidence="1 6" id="KW-0285">Flavoprotein</keyword>
<dbReference type="InterPro" id="IPR003680">
    <property type="entry name" value="Flavodoxin_fold"/>
</dbReference>
<name>A0A0M2V892_9GAMM</name>
<comment type="caution">
    <text evidence="6">Lacks conserved residue(s) required for the propagation of feature annotation.</text>
</comment>
<keyword evidence="2 6" id="KW-0288">FMN</keyword>
<dbReference type="SUPFAM" id="SSF52218">
    <property type="entry name" value="Flavoproteins"/>
    <property type="match status" value="1"/>
</dbReference>
<comment type="catalytic activity">
    <reaction evidence="5">
        <text>N,N-dimethyl-1,4-phenylenediamine + anthranilate + 2 NAD(+) = 2-(4-dimethylaminophenyl)diazenylbenzoate + 2 NADH + 2 H(+)</text>
        <dbReference type="Rhea" id="RHEA:55872"/>
        <dbReference type="ChEBI" id="CHEBI:15378"/>
        <dbReference type="ChEBI" id="CHEBI:15783"/>
        <dbReference type="ChEBI" id="CHEBI:16567"/>
        <dbReference type="ChEBI" id="CHEBI:57540"/>
        <dbReference type="ChEBI" id="CHEBI:57945"/>
        <dbReference type="ChEBI" id="CHEBI:71579"/>
        <dbReference type="EC" id="1.7.1.17"/>
    </reaction>
    <physiologicalReaction direction="right-to-left" evidence="5">
        <dbReference type="Rhea" id="RHEA:55874"/>
    </physiologicalReaction>
</comment>
<dbReference type="HAMAP" id="MF_01216">
    <property type="entry name" value="Azoreductase_type1"/>
    <property type="match status" value="1"/>
</dbReference>
<dbReference type="AlphaFoldDB" id="A0A0M2V892"/>
<dbReference type="GO" id="GO:0010181">
    <property type="term" value="F:FMN binding"/>
    <property type="evidence" value="ECO:0007669"/>
    <property type="project" value="UniProtKB-UniRule"/>
</dbReference>
<dbReference type="GO" id="GO:0016652">
    <property type="term" value="F:oxidoreductase activity, acting on NAD(P)H as acceptor"/>
    <property type="evidence" value="ECO:0007669"/>
    <property type="project" value="UniProtKB-UniRule"/>
</dbReference>
<protein>
    <recommendedName>
        <fullName evidence="6">FMN dependent NADH:quinone oxidoreductase</fullName>
        <ecNumber evidence="6">1.6.5.-</ecNumber>
    </recommendedName>
    <alternativeName>
        <fullName evidence="6">Azo-dye reductase</fullName>
    </alternativeName>
    <alternativeName>
        <fullName evidence="6">FMN-dependent NADH-azo compound oxidoreductase</fullName>
    </alternativeName>
    <alternativeName>
        <fullName evidence="6">FMN-dependent NADH-azoreductase</fullName>
        <ecNumber evidence="6">1.7.1.17</ecNumber>
    </alternativeName>
</protein>
<dbReference type="PANTHER" id="PTHR43741">
    <property type="entry name" value="FMN-DEPENDENT NADH-AZOREDUCTASE 1"/>
    <property type="match status" value="1"/>
</dbReference>
<feature type="domain" description="Flavodoxin-like fold" evidence="7">
    <location>
        <begin position="2"/>
        <end position="194"/>
    </location>
</feature>
<feature type="binding site" evidence="6">
    <location>
        <begin position="137"/>
        <end position="140"/>
    </location>
    <ligand>
        <name>FMN</name>
        <dbReference type="ChEBI" id="CHEBI:58210"/>
    </ligand>
</feature>
<comment type="cofactor">
    <cofactor evidence="6">
        <name>FMN</name>
        <dbReference type="ChEBI" id="CHEBI:58210"/>
    </cofactor>
    <text evidence="6">Binds 1 FMN per subunit.</text>
</comment>
<sequence>MKNVLVINSSISGDNGHSHKLSQAFITELGSDIKVTEIDLNKAPLPHLEMAEIAAWMTAAADRTTEQEKLAGYSDNLISQVQAADVIVVGVPMYNFGIPSQLKSVLDRLARAGVTFKYTETGPVGLLADKPVIVLATRGGLYQGTAADSQTPFLTTFFNFVGLTQLHFVYAEGLNMGAEAAEKALVAARQQLGQLSEKVAA</sequence>
<proteinExistence type="inferred from homology"/>
<dbReference type="EMBL" id="LAHO01000002">
    <property type="protein sequence ID" value="KKO46831.1"/>
    <property type="molecule type" value="Genomic_DNA"/>
</dbReference>
<dbReference type="Proteomes" id="UP000034228">
    <property type="component" value="Unassembled WGS sequence"/>
</dbReference>
<keyword evidence="3 6" id="KW-0560">Oxidoreductase</keyword>
<dbReference type="InterPro" id="IPR050104">
    <property type="entry name" value="FMN-dep_NADH:Q_OxRdtase_AzoR1"/>
</dbReference>
<comment type="catalytic activity">
    <reaction evidence="6">
        <text>2 a quinone + NADH + H(+) = 2 a 1,4-benzosemiquinone + NAD(+)</text>
        <dbReference type="Rhea" id="RHEA:65952"/>
        <dbReference type="ChEBI" id="CHEBI:15378"/>
        <dbReference type="ChEBI" id="CHEBI:57540"/>
        <dbReference type="ChEBI" id="CHEBI:57945"/>
        <dbReference type="ChEBI" id="CHEBI:132124"/>
        <dbReference type="ChEBI" id="CHEBI:134225"/>
    </reaction>
</comment>
<dbReference type="EC" id="1.7.1.17" evidence="6"/>
<evidence type="ECO:0000256" key="4">
    <source>
        <dbReference type="ARBA" id="ARBA00023027"/>
    </source>
</evidence>
<reference evidence="8 9" key="1">
    <citation type="submission" date="2015-03" db="EMBL/GenBank/DDBJ databases">
        <title>Draft genome sequences of two protease-producing strains of Arsukibacterium isolated from two cold and alkaline environments.</title>
        <authorList>
            <person name="Lylloff J.E."/>
            <person name="Skov L.B."/>
            <person name="Jepsen M."/>
            <person name="Hallin P.F."/>
            <person name="Sorensen S.J."/>
            <person name="Stougaard P."/>
            <person name="Glaring M.A."/>
        </authorList>
    </citation>
    <scope>NUCLEOTIDE SEQUENCE [LARGE SCALE GENOMIC DNA]</scope>
    <source>
        <strain evidence="8 9">GCM72</strain>
    </source>
</reference>
<comment type="subunit">
    <text evidence="6">Homodimer.</text>
</comment>
<dbReference type="Pfam" id="PF02525">
    <property type="entry name" value="Flavodoxin_2"/>
    <property type="match status" value="1"/>
</dbReference>
<dbReference type="STRING" id="336831.WG68_02485"/>
<comment type="function">
    <text evidence="6">Quinone reductase that provides resistance to thiol-specific stress caused by electrophilic quinones.</text>
</comment>
<evidence type="ECO:0000256" key="2">
    <source>
        <dbReference type="ARBA" id="ARBA00022643"/>
    </source>
</evidence>
<dbReference type="InterPro" id="IPR023048">
    <property type="entry name" value="NADH:quinone_OxRdtase_FMN_depd"/>
</dbReference>
<keyword evidence="4 6" id="KW-0520">NAD</keyword>
<dbReference type="OrthoDB" id="9787136at2"/>
<evidence type="ECO:0000256" key="3">
    <source>
        <dbReference type="ARBA" id="ARBA00023002"/>
    </source>
</evidence>
<dbReference type="PATRIC" id="fig|336831.14.peg.3656"/>
<dbReference type="RefSeq" id="WP_046556078.1">
    <property type="nucleotide sequence ID" value="NZ_LAHO01000002.1"/>
</dbReference>
<feature type="binding site" evidence="6">
    <location>
        <position position="10"/>
    </location>
    <ligand>
        <name>FMN</name>
        <dbReference type="ChEBI" id="CHEBI:58210"/>
    </ligand>
</feature>
<dbReference type="EC" id="1.6.5.-" evidence="6"/>
<comment type="function">
    <text evidence="6">Also exhibits azoreductase activity. Catalyzes the reductive cleavage of the azo bond in aromatic azo compounds to the corresponding amines.</text>
</comment>